<dbReference type="EMBL" id="CAUOFW020001280">
    <property type="protein sequence ID" value="CAK9143182.1"/>
    <property type="molecule type" value="Genomic_DNA"/>
</dbReference>
<keyword evidence="2" id="KW-1185">Reference proteome</keyword>
<accession>A0ABC8REG2</accession>
<organism evidence="1 2">
    <name type="scientific">Ilex paraguariensis</name>
    <name type="common">yerba mate</name>
    <dbReference type="NCBI Taxonomy" id="185542"/>
    <lineage>
        <taxon>Eukaryota</taxon>
        <taxon>Viridiplantae</taxon>
        <taxon>Streptophyta</taxon>
        <taxon>Embryophyta</taxon>
        <taxon>Tracheophyta</taxon>
        <taxon>Spermatophyta</taxon>
        <taxon>Magnoliopsida</taxon>
        <taxon>eudicotyledons</taxon>
        <taxon>Gunneridae</taxon>
        <taxon>Pentapetalae</taxon>
        <taxon>asterids</taxon>
        <taxon>campanulids</taxon>
        <taxon>Aquifoliales</taxon>
        <taxon>Aquifoliaceae</taxon>
        <taxon>Ilex</taxon>
    </lineage>
</organism>
<name>A0ABC8REG2_9AQUA</name>
<evidence type="ECO:0008006" key="3">
    <source>
        <dbReference type="Google" id="ProtNLM"/>
    </source>
</evidence>
<gene>
    <name evidence="1" type="ORF">ILEXP_LOCUS10878</name>
</gene>
<protein>
    <recommendedName>
        <fullName evidence="3">LAGLIDADG homing endonuclease</fullName>
    </recommendedName>
</protein>
<dbReference type="AlphaFoldDB" id="A0ABC8REG2"/>
<comment type="caution">
    <text evidence="1">The sequence shown here is derived from an EMBL/GenBank/DDBJ whole genome shotgun (WGS) entry which is preliminary data.</text>
</comment>
<dbReference type="Proteomes" id="UP001642360">
    <property type="component" value="Unassembled WGS sequence"/>
</dbReference>
<sequence>MPIAAPRIIKFHTGRSSDIYSCPVASVPTDVLQYWKSLYLDKQFRMNMNCKNKGRDPPIKNQLGAQEFAKRLLNLFGVRITTTARFSQ</sequence>
<evidence type="ECO:0000313" key="1">
    <source>
        <dbReference type="EMBL" id="CAK9143182.1"/>
    </source>
</evidence>
<reference evidence="1 2" key="1">
    <citation type="submission" date="2024-02" db="EMBL/GenBank/DDBJ databases">
        <authorList>
            <person name="Vignale AGUSTIN F."/>
            <person name="Sosa J E."/>
            <person name="Modenutti C."/>
        </authorList>
    </citation>
    <scope>NUCLEOTIDE SEQUENCE [LARGE SCALE GENOMIC DNA]</scope>
</reference>
<proteinExistence type="predicted"/>
<evidence type="ECO:0000313" key="2">
    <source>
        <dbReference type="Proteomes" id="UP001642360"/>
    </source>
</evidence>